<evidence type="ECO:0000313" key="2">
    <source>
        <dbReference type="EMBL" id="KOF63177.1"/>
    </source>
</evidence>
<feature type="compositionally biased region" description="Polar residues" evidence="1">
    <location>
        <begin position="81"/>
        <end position="93"/>
    </location>
</feature>
<proteinExistence type="predicted"/>
<protein>
    <submittedName>
        <fullName evidence="2">Uncharacterized protein</fullName>
    </submittedName>
</protein>
<reference evidence="2" key="1">
    <citation type="submission" date="2015-07" db="EMBL/GenBank/DDBJ databases">
        <title>MeaNS - Measles Nucleotide Surveillance Program.</title>
        <authorList>
            <person name="Tran T."/>
            <person name="Druce J."/>
        </authorList>
    </citation>
    <scope>NUCLEOTIDE SEQUENCE</scope>
    <source>
        <strain evidence="2">UCB-OBI-ISO-001</strain>
        <tissue evidence="2">Gonad</tissue>
    </source>
</reference>
<name>A0A0L8FHS9_OCTBM</name>
<dbReference type="AlphaFoldDB" id="A0A0L8FHS9"/>
<accession>A0A0L8FHS9</accession>
<dbReference type="PANTHER" id="PTHR38681">
    <property type="entry name" value="RETROVIRUS-RELATED POL POLYPROTEIN FROM TRANSPOSON 412-LIKE PROTEIN-RELATED"/>
    <property type="match status" value="1"/>
</dbReference>
<dbReference type="PANTHER" id="PTHR38681:SF1">
    <property type="entry name" value="RETROVIRUS-RELATED POL POLYPROTEIN FROM TRANSPOSON 412-LIKE PROTEIN"/>
    <property type="match status" value="1"/>
</dbReference>
<organism evidence="2">
    <name type="scientific">Octopus bimaculoides</name>
    <name type="common">California two-spotted octopus</name>
    <dbReference type="NCBI Taxonomy" id="37653"/>
    <lineage>
        <taxon>Eukaryota</taxon>
        <taxon>Metazoa</taxon>
        <taxon>Spiralia</taxon>
        <taxon>Lophotrochozoa</taxon>
        <taxon>Mollusca</taxon>
        <taxon>Cephalopoda</taxon>
        <taxon>Coleoidea</taxon>
        <taxon>Octopodiformes</taxon>
        <taxon>Octopoda</taxon>
        <taxon>Incirrata</taxon>
        <taxon>Octopodidae</taxon>
        <taxon>Octopus</taxon>
    </lineage>
</organism>
<gene>
    <name evidence="2" type="ORF">OCBIM_22020051mg</name>
</gene>
<sequence length="120" mass="13850">MPTHGIPRSSVPNDLRTANFVFVQRNTRRKPLQSPYDGPYEIIHPEDKSFQLLIGRRQDIVSIDRFKSAYLDIDSPVQVDQPPNRSRPKQITPTFDKEQSPKSRVTTRTGRAIKTSSRFQ</sequence>
<feature type="region of interest" description="Disordered" evidence="1">
    <location>
        <begin position="75"/>
        <end position="120"/>
    </location>
</feature>
<feature type="compositionally biased region" description="Polar residues" evidence="1">
    <location>
        <begin position="102"/>
        <end position="120"/>
    </location>
</feature>
<evidence type="ECO:0000256" key="1">
    <source>
        <dbReference type="SAM" id="MobiDB-lite"/>
    </source>
</evidence>
<dbReference type="EMBL" id="KQ431421">
    <property type="protein sequence ID" value="KOF63177.1"/>
    <property type="molecule type" value="Genomic_DNA"/>
</dbReference>